<organism evidence="10 11">
    <name type="scientific">Elaeis guineensis var. tenera</name>
    <name type="common">Oil palm</name>
    <dbReference type="NCBI Taxonomy" id="51953"/>
    <lineage>
        <taxon>Eukaryota</taxon>
        <taxon>Viridiplantae</taxon>
        <taxon>Streptophyta</taxon>
        <taxon>Embryophyta</taxon>
        <taxon>Tracheophyta</taxon>
        <taxon>Spermatophyta</taxon>
        <taxon>Magnoliopsida</taxon>
        <taxon>Liliopsida</taxon>
        <taxon>Arecaceae</taxon>
        <taxon>Arecoideae</taxon>
        <taxon>Cocoseae</taxon>
        <taxon>Elaeidinae</taxon>
        <taxon>Elaeis</taxon>
    </lineage>
</organism>
<dbReference type="GO" id="GO:0071949">
    <property type="term" value="F:FAD binding"/>
    <property type="evidence" value="ECO:0007669"/>
    <property type="project" value="InterPro"/>
</dbReference>
<evidence type="ECO:0000256" key="8">
    <source>
        <dbReference type="SAM" id="SignalP"/>
    </source>
</evidence>
<dbReference type="FunCoup" id="A0A6I9SJS3">
    <property type="interactions" value="398"/>
</dbReference>
<dbReference type="GO" id="GO:0050105">
    <property type="term" value="F:L-gulonolactone oxidase activity"/>
    <property type="evidence" value="ECO:0007669"/>
    <property type="project" value="UniProtKB-EC"/>
</dbReference>
<dbReference type="PANTHER" id="PTHR13878">
    <property type="entry name" value="GULONOLACTONE OXIDASE"/>
    <property type="match status" value="1"/>
</dbReference>
<comment type="pathway">
    <text evidence="1">Cofactor biosynthesis; L-ascorbate biosynthesis.</text>
</comment>
<dbReference type="PROSITE" id="PS51387">
    <property type="entry name" value="FAD_PCMH"/>
    <property type="match status" value="1"/>
</dbReference>
<dbReference type="InterPro" id="IPR036318">
    <property type="entry name" value="FAD-bd_PCMH-like_sf"/>
</dbReference>
<feature type="domain" description="FAD-binding PCMH-type" evidence="9">
    <location>
        <begin position="53"/>
        <end position="233"/>
    </location>
</feature>
<dbReference type="Pfam" id="PF22906">
    <property type="entry name" value="GULLO2-like_3rd"/>
    <property type="match status" value="1"/>
</dbReference>
<accession>A0A6I9SJS3</accession>
<evidence type="ECO:0000259" key="9">
    <source>
        <dbReference type="PROSITE" id="PS51387"/>
    </source>
</evidence>
<keyword evidence="6" id="KW-0560">Oxidoreductase</keyword>
<dbReference type="EC" id="1.1.3.8" evidence="3"/>
<feature type="chain" id="PRO_5026921971" description="L-gulonolactone oxidase" evidence="8">
    <location>
        <begin position="26"/>
        <end position="579"/>
    </location>
</feature>
<dbReference type="UniPathway" id="UPA00132"/>
<reference evidence="11" key="1">
    <citation type="submission" date="2025-08" db="UniProtKB">
        <authorList>
            <consortium name="RefSeq"/>
        </authorList>
    </citation>
    <scope>IDENTIFICATION</scope>
</reference>
<dbReference type="FunFam" id="3.30.70.2520:FF:000003">
    <property type="entry name" value="L-gulonolactone oxidase 2"/>
    <property type="match status" value="1"/>
</dbReference>
<dbReference type="OrthoDB" id="610608at2759"/>
<evidence type="ECO:0000256" key="6">
    <source>
        <dbReference type="ARBA" id="ARBA00023002"/>
    </source>
</evidence>
<evidence type="ECO:0000256" key="2">
    <source>
        <dbReference type="ARBA" id="ARBA00005466"/>
    </source>
</evidence>
<proteinExistence type="inferred from homology"/>
<comment type="catalytic activity">
    <reaction evidence="7">
        <text>L-gulono-1,4-lactone + O2 = L-ascorbate + H2O2 + H(+)</text>
        <dbReference type="Rhea" id="RHEA:32363"/>
        <dbReference type="ChEBI" id="CHEBI:15378"/>
        <dbReference type="ChEBI" id="CHEBI:15379"/>
        <dbReference type="ChEBI" id="CHEBI:16240"/>
        <dbReference type="ChEBI" id="CHEBI:17587"/>
        <dbReference type="ChEBI" id="CHEBI:38290"/>
        <dbReference type="EC" id="1.1.3.8"/>
    </reaction>
</comment>
<evidence type="ECO:0000256" key="3">
    <source>
        <dbReference type="ARBA" id="ARBA00013121"/>
    </source>
</evidence>
<sequence>MLEAGLASAFLLLECLLLINLSTSSAPPDPIRCSPGTGKCNITNIYGTFPDRSTCQAAAAVYPTSEQELVAAVAKAAAGKRKMKVATRYSNSIPKLVCPGGDEGVIISTRYLNGIVSTDVEMKRITVESGVTLEELIEAAAKAGLALPYAPYWWGVTVGGMLSTGAHGSSWRGKGSAVHEYVVGVRLVTPASAGEGYAKVRVLDAGDPEMDAAKVSLGVLGVISQVTLELQPLFKRSITFLKRDDSDLAEKTATLGNQHEFADMSWYPGHGKVIYRIDDRVPSNFSGNGLNDFIGFRSTATLLLGINRLAEETLEATGNAEGKCIDSKLTTTTISIDNYGFKNDGVSFTGYPVVGYQNRLQSSGSCLDGPEDALLTACPWDRRVRGEFFHQTTFSIGLSRVKDFILDVQKLRDLNPKALCGVELYNGILMRFVKASSACLGKEEDSLDFDITYYRSHDPMAPRLHEDLLEEIEQMAFFKHGGLPHWGKNRNIAFDGVIDKYAKGGEFLRIKSLYDPEGLFSSEWTDQVLGVNGTTRIIKKGCALEGLCICSEDIHCAPEKGYFCRPGKVYKDARVCTKN</sequence>
<dbReference type="Pfam" id="PF01565">
    <property type="entry name" value="FAD_binding_4"/>
    <property type="match status" value="1"/>
</dbReference>
<dbReference type="InterPro" id="IPR016166">
    <property type="entry name" value="FAD-bd_PCMH"/>
</dbReference>
<dbReference type="GO" id="GO:0019853">
    <property type="term" value="P:L-ascorbic acid biosynthetic process"/>
    <property type="evidence" value="ECO:0007669"/>
    <property type="project" value="UniProtKB-UniPathway"/>
</dbReference>
<keyword evidence="5 8" id="KW-0732">Signal</keyword>
<dbReference type="NCBIfam" id="TIGR01677">
    <property type="entry name" value="pln_FAD_oxido"/>
    <property type="match status" value="1"/>
</dbReference>
<dbReference type="Pfam" id="PF04030">
    <property type="entry name" value="ALO"/>
    <property type="match status" value="1"/>
</dbReference>
<dbReference type="Gene3D" id="3.30.465.10">
    <property type="match status" value="1"/>
</dbReference>
<feature type="signal peptide" evidence="8">
    <location>
        <begin position="1"/>
        <end position="25"/>
    </location>
</feature>
<dbReference type="Proteomes" id="UP000504607">
    <property type="component" value="Chromosome 16"/>
</dbReference>
<protein>
    <recommendedName>
        <fullName evidence="3">L-gulonolactone oxidase</fullName>
        <ecNumber evidence="3">1.1.3.8</ecNumber>
    </recommendedName>
</protein>
<dbReference type="SUPFAM" id="SSF56176">
    <property type="entry name" value="FAD-binding/transporter-associated domain-like"/>
    <property type="match status" value="1"/>
</dbReference>
<evidence type="ECO:0000256" key="5">
    <source>
        <dbReference type="ARBA" id="ARBA00022729"/>
    </source>
</evidence>
<dbReference type="GO" id="GO:0003885">
    <property type="term" value="F:D-arabinono-1,4-lactone oxidase activity"/>
    <property type="evidence" value="ECO:0007669"/>
    <property type="project" value="InterPro"/>
</dbReference>
<dbReference type="GeneID" id="105059298"/>
<dbReference type="GO" id="GO:0016020">
    <property type="term" value="C:membrane"/>
    <property type="evidence" value="ECO:0007669"/>
    <property type="project" value="InterPro"/>
</dbReference>
<keyword evidence="10" id="KW-1185">Reference proteome</keyword>
<dbReference type="KEGG" id="egu:105059298"/>
<keyword evidence="4" id="KW-0060">Ascorbate biosynthesis</keyword>
<dbReference type="InterPro" id="IPR055154">
    <property type="entry name" value="GULLO2-like_C"/>
</dbReference>
<dbReference type="InParanoid" id="A0A6I9SJS3"/>
<dbReference type="InterPro" id="IPR050432">
    <property type="entry name" value="FAD-linked_Oxidoreductases_BP"/>
</dbReference>
<gene>
    <name evidence="11" type="primary">LOC105059298</name>
</gene>
<evidence type="ECO:0000256" key="7">
    <source>
        <dbReference type="ARBA" id="ARBA00048083"/>
    </source>
</evidence>
<dbReference type="Gene3D" id="3.30.70.2520">
    <property type="match status" value="1"/>
</dbReference>
<dbReference type="InterPro" id="IPR016169">
    <property type="entry name" value="FAD-bd_PCMH_sub2"/>
</dbReference>
<name>A0A6I9SJS3_ELAGV</name>
<dbReference type="FunFam" id="3.30.465.10:FF:000033">
    <property type="entry name" value="L-gulonolactone oxidase 5"/>
    <property type="match status" value="1"/>
</dbReference>
<comment type="similarity">
    <text evidence="2">Belongs to the oxygen-dependent FAD-linked oxidoreductase family.</text>
</comment>
<dbReference type="PANTHER" id="PTHR13878:SF67">
    <property type="entry name" value="L-GULONOLACTONE OXIDASE 5"/>
    <property type="match status" value="1"/>
</dbReference>
<dbReference type="RefSeq" id="XP_010940852.1">
    <property type="nucleotide sequence ID" value="XM_010942550.3"/>
</dbReference>
<evidence type="ECO:0000313" key="11">
    <source>
        <dbReference type="RefSeq" id="XP_010940852.1"/>
    </source>
</evidence>
<dbReference type="InterPro" id="IPR010030">
    <property type="entry name" value="GULO_Plant"/>
</dbReference>
<evidence type="ECO:0000313" key="10">
    <source>
        <dbReference type="Proteomes" id="UP000504607"/>
    </source>
</evidence>
<evidence type="ECO:0000256" key="1">
    <source>
        <dbReference type="ARBA" id="ARBA00005147"/>
    </source>
</evidence>
<dbReference type="InterPro" id="IPR006094">
    <property type="entry name" value="Oxid_FAD_bind_N"/>
</dbReference>
<dbReference type="InterPro" id="IPR007173">
    <property type="entry name" value="ALO_C"/>
</dbReference>
<dbReference type="AlphaFoldDB" id="A0A6I9SJS3"/>
<evidence type="ECO:0000256" key="4">
    <source>
        <dbReference type="ARBA" id="ARBA00022644"/>
    </source>
</evidence>